<dbReference type="SMART" id="SM00271">
    <property type="entry name" value="DnaJ"/>
    <property type="match status" value="1"/>
</dbReference>
<dbReference type="InterPro" id="IPR036869">
    <property type="entry name" value="J_dom_sf"/>
</dbReference>
<name>A0A8J5XMP9_DIALT</name>
<dbReference type="InterPro" id="IPR042977">
    <property type="entry name" value="AtJ6-like"/>
</dbReference>
<reference evidence="3" key="1">
    <citation type="submission" date="2021-05" db="EMBL/GenBank/DDBJ databases">
        <title>The genome of the haptophyte Pavlova lutheri (Diacronema luteri, Pavlovales) - a model for lipid biosynthesis in eukaryotic algae.</title>
        <authorList>
            <person name="Hulatt C.J."/>
            <person name="Posewitz M.C."/>
        </authorList>
    </citation>
    <scope>NUCLEOTIDE SEQUENCE</scope>
    <source>
        <strain evidence="3">NIVA-4/92</strain>
    </source>
</reference>
<dbReference type="AlphaFoldDB" id="A0A8J5XMP9"/>
<comment type="caution">
    <text evidence="3">The sequence shown here is derived from an EMBL/GenBank/DDBJ whole genome shotgun (WGS) entry which is preliminary data.</text>
</comment>
<proteinExistence type="predicted"/>
<feature type="compositionally biased region" description="Gly residues" evidence="1">
    <location>
        <begin position="205"/>
        <end position="220"/>
    </location>
</feature>
<dbReference type="PANTHER" id="PTHR44916:SF1">
    <property type="entry name" value="CHAPERONE DNAJ-DOMAIN SUPERFAMILY PROTEIN-RELATED"/>
    <property type="match status" value="1"/>
</dbReference>
<dbReference type="Pfam" id="PF00226">
    <property type="entry name" value="DnaJ"/>
    <property type="match status" value="1"/>
</dbReference>
<dbReference type="Pfam" id="PF23302">
    <property type="entry name" value="HTH_DNAJC9"/>
    <property type="match status" value="1"/>
</dbReference>
<dbReference type="PROSITE" id="PS50076">
    <property type="entry name" value="DNAJ_2"/>
    <property type="match status" value="1"/>
</dbReference>
<dbReference type="InterPro" id="IPR001623">
    <property type="entry name" value="DnaJ_domain"/>
</dbReference>
<feature type="compositionally biased region" description="Basic residues" evidence="1">
    <location>
        <begin position="294"/>
        <end position="303"/>
    </location>
</feature>
<dbReference type="EMBL" id="JAGTXO010000007">
    <property type="protein sequence ID" value="KAG8466666.1"/>
    <property type="molecule type" value="Genomic_DNA"/>
</dbReference>
<evidence type="ECO:0000259" key="2">
    <source>
        <dbReference type="PROSITE" id="PS50076"/>
    </source>
</evidence>
<dbReference type="Proteomes" id="UP000751190">
    <property type="component" value="Unassembled WGS sequence"/>
</dbReference>
<dbReference type="InterPro" id="IPR056453">
    <property type="entry name" value="HTH_DNAJC9"/>
</dbReference>
<sequence>MAPDERCLYALIGVERRASKAEIRKACHRLALLSHPDKHPHDPTATDRFRSLQRIKECLLDDARRAAYDETGRVGDEDGTDRFAGKSFDELARHFRTVYPAITPDAIDEYEARYRGSDEEVADLVSVYKRFGGSMQHVTSCVLFAEESDLSRFKLIIDAQVRAGVLTPTAAYAKFRPPAGPSTEEVMRSAKAKLEARRRARASGGDCGSGNADGAGGGGGAGGSDEASLFAVIRGRQASRAEAFDAQMDALAAKCAPPPRKGKSKSSARVKAAGKNDESSPARGLVLAAAAARSRGKAARGVRKAGNAAKGK</sequence>
<dbReference type="CDD" id="cd06257">
    <property type="entry name" value="DnaJ"/>
    <property type="match status" value="1"/>
</dbReference>
<dbReference type="OMA" id="WLDLWSK"/>
<feature type="region of interest" description="Disordered" evidence="1">
    <location>
        <begin position="254"/>
        <end position="283"/>
    </location>
</feature>
<protein>
    <recommendedName>
        <fullName evidence="2">J domain-containing protein</fullName>
    </recommendedName>
</protein>
<gene>
    <name evidence="3" type="ORF">KFE25_008045</name>
</gene>
<evidence type="ECO:0000256" key="1">
    <source>
        <dbReference type="SAM" id="MobiDB-lite"/>
    </source>
</evidence>
<dbReference type="SUPFAM" id="SSF46565">
    <property type="entry name" value="Chaperone J-domain"/>
    <property type="match status" value="1"/>
</dbReference>
<feature type="domain" description="J" evidence="2">
    <location>
        <begin position="7"/>
        <end position="72"/>
    </location>
</feature>
<evidence type="ECO:0000313" key="3">
    <source>
        <dbReference type="EMBL" id="KAG8466666.1"/>
    </source>
</evidence>
<keyword evidence="4" id="KW-1185">Reference proteome</keyword>
<dbReference type="PRINTS" id="PR00625">
    <property type="entry name" value="JDOMAIN"/>
</dbReference>
<accession>A0A8J5XMP9</accession>
<evidence type="ECO:0000313" key="4">
    <source>
        <dbReference type="Proteomes" id="UP000751190"/>
    </source>
</evidence>
<dbReference type="Gene3D" id="1.10.287.110">
    <property type="entry name" value="DnaJ domain"/>
    <property type="match status" value="1"/>
</dbReference>
<feature type="region of interest" description="Disordered" evidence="1">
    <location>
        <begin position="192"/>
        <end position="220"/>
    </location>
</feature>
<organism evidence="3 4">
    <name type="scientific">Diacronema lutheri</name>
    <name type="common">Unicellular marine alga</name>
    <name type="synonym">Monochrysis lutheri</name>
    <dbReference type="NCBI Taxonomy" id="2081491"/>
    <lineage>
        <taxon>Eukaryota</taxon>
        <taxon>Haptista</taxon>
        <taxon>Haptophyta</taxon>
        <taxon>Pavlovophyceae</taxon>
        <taxon>Pavlovales</taxon>
        <taxon>Pavlovaceae</taxon>
        <taxon>Diacronema</taxon>
    </lineage>
</organism>
<dbReference type="OrthoDB" id="445556at2759"/>
<dbReference type="PANTHER" id="PTHR44916">
    <property type="entry name" value="CHAPERONE DNAJ-DOMAIN SUPERFAMILY PROTEIN-RELATED"/>
    <property type="match status" value="1"/>
</dbReference>
<feature type="region of interest" description="Disordered" evidence="1">
    <location>
        <begin position="293"/>
        <end position="312"/>
    </location>
</feature>